<reference evidence="4" key="1">
    <citation type="submission" date="2020-01" db="EMBL/GenBank/DDBJ databases">
        <title>Insect and environment-associated Actinomycetes.</title>
        <authorList>
            <person name="Currrie C."/>
            <person name="Chevrette M."/>
            <person name="Carlson C."/>
            <person name="Stubbendieck R."/>
            <person name="Wendt-Pienkowski E."/>
        </authorList>
    </citation>
    <scope>NUCLEOTIDE SEQUENCE</scope>
    <source>
        <strain evidence="4">SID7958</strain>
    </source>
</reference>
<evidence type="ECO:0000256" key="1">
    <source>
        <dbReference type="ARBA" id="ARBA00021292"/>
    </source>
</evidence>
<feature type="domain" description="Glycosyl transferase family 1" evidence="3">
    <location>
        <begin position="3"/>
        <end position="68"/>
    </location>
</feature>
<feature type="non-terminal residue" evidence="4">
    <location>
        <position position="1"/>
    </location>
</feature>
<dbReference type="InterPro" id="IPR001296">
    <property type="entry name" value="Glyco_trans_1"/>
</dbReference>
<dbReference type="Gene3D" id="3.40.50.2000">
    <property type="entry name" value="Glycogen Phosphorylase B"/>
    <property type="match status" value="1"/>
</dbReference>
<dbReference type="SUPFAM" id="SSF53756">
    <property type="entry name" value="UDP-Glycosyltransferase/glycogen phosphorylase"/>
    <property type="match status" value="1"/>
</dbReference>
<feature type="non-terminal residue" evidence="4">
    <location>
        <position position="70"/>
    </location>
</feature>
<comment type="caution">
    <text evidence="4">The sequence shown here is derived from an EMBL/GenBank/DDBJ whole genome shotgun (WGS) entry which is preliminary data.</text>
</comment>
<evidence type="ECO:0000256" key="2">
    <source>
        <dbReference type="ARBA" id="ARBA00022679"/>
    </source>
</evidence>
<name>A0A6G3U939_9ACTN</name>
<dbReference type="GO" id="GO:0016757">
    <property type="term" value="F:glycosyltransferase activity"/>
    <property type="evidence" value="ECO:0007669"/>
    <property type="project" value="InterPro"/>
</dbReference>
<dbReference type="PANTHER" id="PTHR12526">
    <property type="entry name" value="GLYCOSYLTRANSFERASE"/>
    <property type="match status" value="1"/>
</dbReference>
<dbReference type="Pfam" id="PF00534">
    <property type="entry name" value="Glycos_transf_1"/>
    <property type="match status" value="1"/>
</dbReference>
<dbReference type="AlphaFoldDB" id="A0A6G3U939"/>
<dbReference type="EMBL" id="JAAGMU010001358">
    <property type="protein sequence ID" value="NEC82727.1"/>
    <property type="molecule type" value="Genomic_DNA"/>
</dbReference>
<protein>
    <recommendedName>
        <fullName evidence="1">D-inositol 3-phosphate glycosyltransferase</fullName>
    </recommendedName>
</protein>
<gene>
    <name evidence="4" type="ORF">G3I38_26680</name>
</gene>
<keyword evidence="2 4" id="KW-0808">Transferase</keyword>
<dbReference type="RefSeq" id="WP_164337911.1">
    <property type="nucleotide sequence ID" value="NZ_JAAGMU010001358.1"/>
</dbReference>
<proteinExistence type="predicted"/>
<sequence length="70" mass="6935">TPAYEPFGIVPLEAMACGVPVVATDVGGHRDSVADGTTGRLVAPGDPEAVAAAVRGLLADDATRRAYGAA</sequence>
<dbReference type="PANTHER" id="PTHR12526:SF635">
    <property type="entry name" value="GLYCOSYL TRANSFERASE GROUP 1"/>
    <property type="match status" value="1"/>
</dbReference>
<evidence type="ECO:0000313" key="4">
    <source>
        <dbReference type="EMBL" id="NEC82727.1"/>
    </source>
</evidence>
<evidence type="ECO:0000259" key="3">
    <source>
        <dbReference type="Pfam" id="PF00534"/>
    </source>
</evidence>
<accession>A0A6G3U939</accession>
<organism evidence="4">
    <name type="scientific">Streptomyces sp. SID7958</name>
    <dbReference type="NCBI Taxonomy" id="2706093"/>
    <lineage>
        <taxon>Bacteria</taxon>
        <taxon>Bacillati</taxon>
        <taxon>Actinomycetota</taxon>
        <taxon>Actinomycetes</taxon>
        <taxon>Kitasatosporales</taxon>
        <taxon>Streptomycetaceae</taxon>
        <taxon>Streptomyces</taxon>
    </lineage>
</organism>